<organism evidence="9 10">
    <name type="scientific">Euzebya pacifica</name>
    <dbReference type="NCBI Taxonomy" id="1608957"/>
    <lineage>
        <taxon>Bacteria</taxon>
        <taxon>Bacillati</taxon>
        <taxon>Actinomycetota</taxon>
        <taxon>Nitriliruptoria</taxon>
        <taxon>Euzebyales</taxon>
    </lineage>
</organism>
<evidence type="ECO:0000256" key="4">
    <source>
        <dbReference type="ARBA" id="ARBA00022989"/>
    </source>
</evidence>
<keyword evidence="3 8" id="KW-0812">Transmembrane</keyword>
<dbReference type="GO" id="GO:0051301">
    <property type="term" value="P:cell division"/>
    <property type="evidence" value="ECO:0007669"/>
    <property type="project" value="UniProtKB-KW"/>
</dbReference>
<dbReference type="InterPro" id="IPR009619">
    <property type="entry name" value="CrgA"/>
</dbReference>
<keyword evidence="10" id="KW-1185">Reference proteome</keyword>
<proteinExistence type="predicted"/>
<dbReference type="RefSeq" id="WP_164709726.1">
    <property type="nucleotide sequence ID" value="NZ_CAXIBR010000019.1"/>
</dbReference>
<dbReference type="Proteomes" id="UP000264006">
    <property type="component" value="Chromosome"/>
</dbReference>
<evidence type="ECO:0000256" key="7">
    <source>
        <dbReference type="SAM" id="MobiDB-lite"/>
    </source>
</evidence>
<evidence type="ECO:0000256" key="6">
    <source>
        <dbReference type="ARBA" id="ARBA00023306"/>
    </source>
</evidence>
<name>A0A346XR77_9ACTN</name>
<dbReference type="EMBL" id="CP031165">
    <property type="protein sequence ID" value="AXV04724.1"/>
    <property type="molecule type" value="Genomic_DNA"/>
</dbReference>
<evidence type="ECO:0000256" key="2">
    <source>
        <dbReference type="ARBA" id="ARBA00022618"/>
    </source>
</evidence>
<gene>
    <name evidence="9" type="ORF">DVS28_a0015</name>
</gene>
<keyword evidence="5 8" id="KW-0472">Membrane</keyword>
<accession>A0A346XR77</accession>
<feature type="transmembrane region" description="Helical" evidence="8">
    <location>
        <begin position="25"/>
        <end position="47"/>
    </location>
</feature>
<feature type="transmembrane region" description="Helical" evidence="8">
    <location>
        <begin position="53"/>
        <end position="72"/>
    </location>
</feature>
<dbReference type="KEGG" id="euz:DVS28_a0015"/>
<evidence type="ECO:0000256" key="8">
    <source>
        <dbReference type="SAM" id="Phobius"/>
    </source>
</evidence>
<dbReference type="AlphaFoldDB" id="A0A346XR77"/>
<evidence type="ECO:0000256" key="1">
    <source>
        <dbReference type="ARBA" id="ARBA00022475"/>
    </source>
</evidence>
<feature type="compositionally biased region" description="Pro residues" evidence="7">
    <location>
        <begin position="12"/>
        <end position="24"/>
    </location>
</feature>
<keyword evidence="4 8" id="KW-1133">Transmembrane helix</keyword>
<evidence type="ECO:0000313" key="9">
    <source>
        <dbReference type="EMBL" id="AXV04724.1"/>
    </source>
</evidence>
<keyword evidence="1" id="KW-1003">Cell membrane</keyword>
<sequence length="76" mass="8202">MPKSKSKRDQYTPPPRPNPPPSPQWVPVAGTGLIALGIIVILINYVFPGFLPGGNYAIIVGFVMMAVGLGILSQWR</sequence>
<dbReference type="Pfam" id="PF06781">
    <property type="entry name" value="CrgA"/>
    <property type="match status" value="1"/>
</dbReference>
<reference evidence="9 10" key="1">
    <citation type="submission" date="2018-09" db="EMBL/GenBank/DDBJ databases">
        <title>Complete genome sequence of Euzebya sp. DY32-46 isolated from seawater of Pacific Ocean.</title>
        <authorList>
            <person name="Xu L."/>
            <person name="Wu Y.-H."/>
            <person name="Xu X.-W."/>
        </authorList>
    </citation>
    <scope>NUCLEOTIDE SEQUENCE [LARGE SCALE GENOMIC DNA]</scope>
    <source>
        <strain evidence="9 10">DY32-46</strain>
    </source>
</reference>
<keyword evidence="6" id="KW-0131">Cell cycle</keyword>
<evidence type="ECO:0008006" key="11">
    <source>
        <dbReference type="Google" id="ProtNLM"/>
    </source>
</evidence>
<keyword evidence="2" id="KW-0132">Cell division</keyword>
<evidence type="ECO:0000256" key="3">
    <source>
        <dbReference type="ARBA" id="ARBA00022692"/>
    </source>
</evidence>
<evidence type="ECO:0000313" key="10">
    <source>
        <dbReference type="Proteomes" id="UP000264006"/>
    </source>
</evidence>
<protein>
    <recommendedName>
        <fullName evidence="11">Cell division protein CrgA</fullName>
    </recommendedName>
</protein>
<evidence type="ECO:0000256" key="5">
    <source>
        <dbReference type="ARBA" id="ARBA00023136"/>
    </source>
</evidence>
<feature type="region of interest" description="Disordered" evidence="7">
    <location>
        <begin position="1"/>
        <end position="24"/>
    </location>
</feature>